<evidence type="ECO:0000259" key="1">
    <source>
        <dbReference type="SMART" id="SM00953"/>
    </source>
</evidence>
<gene>
    <name evidence="2" type="ORF">WT44_26375</name>
</gene>
<organism evidence="2">
    <name type="scientific">Burkholderia stagnalis</name>
    <dbReference type="NCBI Taxonomy" id="1503054"/>
    <lineage>
        <taxon>Bacteria</taxon>
        <taxon>Pseudomonadati</taxon>
        <taxon>Pseudomonadota</taxon>
        <taxon>Betaproteobacteria</taxon>
        <taxon>Burkholderiales</taxon>
        <taxon>Burkholderiaceae</taxon>
        <taxon>Burkholderia</taxon>
        <taxon>Burkholderia cepacia complex</taxon>
    </lineage>
</organism>
<dbReference type="SMART" id="SM00953">
    <property type="entry name" value="RES"/>
    <property type="match status" value="1"/>
</dbReference>
<reference evidence="2 3" key="1">
    <citation type="submission" date="2015-11" db="EMBL/GenBank/DDBJ databases">
        <title>Expanding the genomic diversity of Burkholderia species for the development of highly accurate diagnostics.</title>
        <authorList>
            <person name="Sahl J."/>
            <person name="Keim P."/>
            <person name="Wagner D."/>
        </authorList>
    </citation>
    <scope>NUCLEOTIDE SEQUENCE [LARGE SCALE GENOMIC DNA]</scope>
    <source>
        <strain evidence="2 3">MSMB1960WGS</strain>
    </source>
</reference>
<name>A0A106NUX9_9BURK</name>
<dbReference type="Proteomes" id="UP000068603">
    <property type="component" value="Unassembled WGS sequence"/>
</dbReference>
<dbReference type="STRING" id="1503054.WT74_04065"/>
<comment type="caution">
    <text evidence="2">The sequence shown here is derived from an EMBL/GenBank/DDBJ whole genome shotgun (WGS) entry which is preliminary data.</text>
</comment>
<dbReference type="AlphaFoldDB" id="A0A106NUX9"/>
<accession>A0A106NUX9</accession>
<evidence type="ECO:0000313" key="2">
    <source>
        <dbReference type="EMBL" id="KWA55874.1"/>
    </source>
</evidence>
<dbReference type="Pfam" id="PF08808">
    <property type="entry name" value="RES"/>
    <property type="match status" value="1"/>
</dbReference>
<proteinExistence type="predicted"/>
<evidence type="ECO:0000313" key="3">
    <source>
        <dbReference type="Proteomes" id="UP000068603"/>
    </source>
</evidence>
<feature type="domain" description="RES" evidence="1">
    <location>
        <begin position="36"/>
        <end position="181"/>
    </location>
</feature>
<dbReference type="EMBL" id="LPHB01000071">
    <property type="protein sequence ID" value="KWA55874.1"/>
    <property type="molecule type" value="Genomic_DNA"/>
</dbReference>
<dbReference type="InterPro" id="IPR014914">
    <property type="entry name" value="RES_dom"/>
</dbReference>
<protein>
    <recommendedName>
        <fullName evidence="1">RES domain-containing protein</fullName>
    </recommendedName>
</protein>
<sequence>MERAAFDAGGPSRHLASATLATREIDPATLVRVSRYDTGEPYFGKSGGNRFDDPRKRGRYGTCYFGFDLHCAFAETVLHDEVADLRLGGFPLVTTEFERYVLSFAGSPLRVASLHGVPLKNLGGDGALSTIVPYDIPQQWSLAVHRHKEQVDGFLYMSRHMNTAQALVLFDRAASKLRLKDAIRFRDHPEAAGVLRDFNVLPR</sequence>